<reference evidence="10" key="1">
    <citation type="journal article" date="2010" name="Science">
        <title>Plasticity of animal genome architecture unmasked by rapid evolution of a pelagic tunicate.</title>
        <authorList>
            <person name="Denoeud F."/>
            <person name="Henriet S."/>
            <person name="Mungpakdee S."/>
            <person name="Aury J.M."/>
            <person name="Da Silva C."/>
            <person name="Brinkmann H."/>
            <person name="Mikhaleva J."/>
            <person name="Olsen L.C."/>
            <person name="Jubin C."/>
            <person name="Canestro C."/>
            <person name="Bouquet J.M."/>
            <person name="Danks G."/>
            <person name="Poulain J."/>
            <person name="Campsteijn C."/>
            <person name="Adamski M."/>
            <person name="Cross I."/>
            <person name="Yadetie F."/>
            <person name="Muffato M."/>
            <person name="Louis A."/>
            <person name="Butcher S."/>
            <person name="Tsagkogeorga G."/>
            <person name="Konrad A."/>
            <person name="Singh S."/>
            <person name="Jensen M.F."/>
            <person name="Cong E.H."/>
            <person name="Eikeseth-Otteraa H."/>
            <person name="Noel B."/>
            <person name="Anthouard V."/>
            <person name="Porcel B.M."/>
            <person name="Kachouri-Lafond R."/>
            <person name="Nishino A."/>
            <person name="Ugolini M."/>
            <person name="Chourrout P."/>
            <person name="Nishida H."/>
            <person name="Aasland R."/>
            <person name="Huzurbazar S."/>
            <person name="Westhof E."/>
            <person name="Delsuc F."/>
            <person name="Lehrach H."/>
            <person name="Reinhardt R."/>
            <person name="Weissenbach J."/>
            <person name="Roy S.W."/>
            <person name="Artiguenave F."/>
            <person name="Postlethwait J.H."/>
            <person name="Manak J.R."/>
            <person name="Thompson E.M."/>
            <person name="Jaillon O."/>
            <person name="Du Pasquier L."/>
            <person name="Boudinot P."/>
            <person name="Liberles D.A."/>
            <person name="Volff J.N."/>
            <person name="Philippe H."/>
            <person name="Lenhard B."/>
            <person name="Roest Crollius H."/>
            <person name="Wincker P."/>
            <person name="Chourrout D."/>
        </authorList>
    </citation>
    <scope>NUCLEOTIDE SEQUENCE [LARGE SCALE GENOMIC DNA]</scope>
</reference>
<dbReference type="PROSITE" id="PS00610">
    <property type="entry name" value="NA_NEUROTRAN_SYMP_1"/>
    <property type="match status" value="1"/>
</dbReference>
<feature type="binding site" evidence="6">
    <location>
        <position position="26"/>
    </location>
    <ligand>
        <name>Na(+)</name>
        <dbReference type="ChEBI" id="CHEBI:29101"/>
        <label>1</label>
    </ligand>
</feature>
<dbReference type="PANTHER" id="PTHR11616">
    <property type="entry name" value="SODIUM/CHLORIDE DEPENDENT TRANSPORTER"/>
    <property type="match status" value="1"/>
</dbReference>
<dbReference type="CDD" id="cd11496">
    <property type="entry name" value="SLC6sbd-TauT-like"/>
    <property type="match status" value="1"/>
</dbReference>
<keyword evidence="4 9" id="KW-1133">Transmembrane helix</keyword>
<feature type="binding site" evidence="6">
    <location>
        <position position="372"/>
    </location>
    <ligand>
        <name>Na(+)</name>
        <dbReference type="ChEBI" id="CHEBI:29101"/>
        <label>1</label>
    </ligand>
</feature>
<name>E4YJY3_OIKDI</name>
<dbReference type="Proteomes" id="UP000011014">
    <property type="component" value="Unassembled WGS sequence"/>
</dbReference>
<keyword evidence="6" id="KW-0479">Metal-binding</keyword>
<feature type="binding site" evidence="6">
    <location>
        <position position="307"/>
    </location>
    <ligand>
        <name>Na(+)</name>
        <dbReference type="ChEBI" id="CHEBI:29101"/>
        <label>1</label>
    </ligand>
</feature>
<feature type="transmembrane region" description="Helical" evidence="9">
    <location>
        <begin position="193"/>
        <end position="213"/>
    </location>
</feature>
<keyword evidence="8" id="KW-0769">Symport</keyword>
<evidence type="ECO:0000256" key="4">
    <source>
        <dbReference type="ARBA" id="ARBA00022989"/>
    </source>
</evidence>
<evidence type="ECO:0000256" key="1">
    <source>
        <dbReference type="ARBA" id="ARBA00004141"/>
    </source>
</evidence>
<dbReference type="EMBL" id="FN654677">
    <property type="protein sequence ID" value="CBY35794.1"/>
    <property type="molecule type" value="Genomic_DNA"/>
</dbReference>
<dbReference type="InterPro" id="IPR037272">
    <property type="entry name" value="SNS_sf"/>
</dbReference>
<feature type="transmembrane region" description="Helical" evidence="9">
    <location>
        <begin position="16"/>
        <end position="35"/>
    </location>
</feature>
<feature type="transmembrane region" description="Helical" evidence="9">
    <location>
        <begin position="220"/>
        <end position="244"/>
    </location>
</feature>
<keyword evidence="3 8" id="KW-0812">Transmembrane</keyword>
<feature type="transmembrane region" description="Helical" evidence="9">
    <location>
        <begin position="436"/>
        <end position="457"/>
    </location>
</feature>
<feature type="transmembrane region" description="Helical" evidence="9">
    <location>
        <begin position="478"/>
        <end position="502"/>
    </location>
</feature>
<dbReference type="SUPFAM" id="SSF161070">
    <property type="entry name" value="SNF-like"/>
    <property type="match status" value="1"/>
</dbReference>
<comment type="similarity">
    <text evidence="8">Belongs to the sodium:neurotransmitter symporter (SNF) (TC 2.A.22) family.</text>
</comment>
<feature type="transmembrane region" description="Helical" evidence="9">
    <location>
        <begin position="405"/>
        <end position="430"/>
    </location>
</feature>
<dbReference type="InterPro" id="IPR000175">
    <property type="entry name" value="Na/ntran_symport"/>
</dbReference>
<gene>
    <name evidence="10" type="ORF">GSOID_T00028261001</name>
</gene>
<evidence type="ECO:0000256" key="8">
    <source>
        <dbReference type="RuleBase" id="RU003732"/>
    </source>
</evidence>
<dbReference type="PANTHER" id="PTHR11616:SF289">
    <property type="entry name" value="TRANSPORTER"/>
    <property type="match status" value="1"/>
</dbReference>
<feature type="transmembrane region" description="Helical" evidence="9">
    <location>
        <begin position="264"/>
        <end position="289"/>
    </location>
</feature>
<evidence type="ECO:0000256" key="6">
    <source>
        <dbReference type="PIRSR" id="PIRSR600175-1"/>
    </source>
</evidence>
<dbReference type="NCBIfam" id="NF037979">
    <property type="entry name" value="Na_transp"/>
    <property type="match status" value="1"/>
</dbReference>
<protein>
    <recommendedName>
        <fullName evidence="8">Transporter</fullName>
    </recommendedName>
</protein>
<dbReference type="PRINTS" id="PR00176">
    <property type="entry name" value="NANEUSMPORT"/>
</dbReference>
<sequence>MVKNKEITQQRWGNQIEYFLALAGGAIGLGNVWRFPYLCYKNGGGAFLIPYFTFMFLGGVPMFLMESALGQFMQSAGMAAWNIIPAFKGVGWCSCVIIFWLNCYYIVILGWALFYLFNSFRSPLPWTTCGNDWNSNCCTTEISVYENGSSYLVKPENCSESVSYPELEFWKRRTLQVNKSPGIDDLGEMRWELVGLVFLAWVITFFCIFSLGTKSTGKSVYITSTFPLVMMIILIIRGVTLPGAMEGIKFYLKPDFAKLKKIDVWIDAGTQVFFSFMIGFGSCTAMASYNEFQYNSFKWSIVLCILNASASFFSGFAIFSILGYMSEETGIAVADIAESGPGLAFIVYPRAVSLMAGSNFWAVLFFGMLLMLGLASHYIGVDGMVAMLADIYPSVFKTSKKGRPILVAAISVTCFLIGIPMLTQGGIYVFQLFDKYGASGLAVLWFSYFSSTAIAWFHGMDNFYAKLDKMYKKEINVYAFPWTIFGFVLKNLTPVVCSLVFFGKLSDMGRTTYDKIYEYPAWADTIGVFMALTSMICVPLVLCYEFYRASGNTFKERWQFILQERLPEQTLVALAKIEEEKEAESKPALNSKTDFVD</sequence>
<dbReference type="PROSITE" id="PS50267">
    <property type="entry name" value="NA_NEUROTRAN_SYMP_3"/>
    <property type="match status" value="1"/>
</dbReference>
<dbReference type="AlphaFoldDB" id="E4YJY3"/>
<feature type="transmembrane region" description="Helical" evidence="9">
    <location>
        <begin position="90"/>
        <end position="117"/>
    </location>
</feature>
<organism evidence="10">
    <name type="scientific">Oikopleura dioica</name>
    <name type="common">Tunicate</name>
    <dbReference type="NCBI Taxonomy" id="34765"/>
    <lineage>
        <taxon>Eukaryota</taxon>
        <taxon>Metazoa</taxon>
        <taxon>Chordata</taxon>
        <taxon>Tunicata</taxon>
        <taxon>Appendicularia</taxon>
        <taxon>Copelata</taxon>
        <taxon>Oikopleuridae</taxon>
        <taxon>Oikopleura</taxon>
    </lineage>
</organism>
<dbReference type="GO" id="GO:0005332">
    <property type="term" value="F:gamma-aminobutyric acid:sodium:chloride symporter activity"/>
    <property type="evidence" value="ECO:0007669"/>
    <property type="project" value="TreeGrafter"/>
</dbReference>
<feature type="binding site" evidence="6">
    <location>
        <position position="376"/>
    </location>
    <ligand>
        <name>Na(+)</name>
        <dbReference type="ChEBI" id="CHEBI:29101"/>
        <label>1</label>
    </ligand>
</feature>
<keyword evidence="5 9" id="KW-0472">Membrane</keyword>
<evidence type="ECO:0000256" key="7">
    <source>
        <dbReference type="PIRSR" id="PIRSR600175-2"/>
    </source>
</evidence>
<evidence type="ECO:0000313" key="10">
    <source>
        <dbReference type="EMBL" id="CBY35794.1"/>
    </source>
</evidence>
<dbReference type="GO" id="GO:0046872">
    <property type="term" value="F:metal ion binding"/>
    <property type="evidence" value="ECO:0007669"/>
    <property type="project" value="UniProtKB-KW"/>
</dbReference>
<feature type="transmembrane region" description="Helical" evidence="9">
    <location>
        <begin position="47"/>
        <end position="69"/>
    </location>
</feature>
<feature type="binding site" evidence="6">
    <location>
        <position position="31"/>
    </location>
    <ligand>
        <name>Na(+)</name>
        <dbReference type="ChEBI" id="CHEBI:29101"/>
        <label>1</label>
    </ligand>
</feature>
<evidence type="ECO:0000256" key="2">
    <source>
        <dbReference type="ARBA" id="ARBA00022448"/>
    </source>
</evidence>
<evidence type="ECO:0000256" key="9">
    <source>
        <dbReference type="SAM" id="Phobius"/>
    </source>
</evidence>
<dbReference type="Pfam" id="PF00209">
    <property type="entry name" value="SNF"/>
    <property type="match status" value="1"/>
</dbReference>
<feature type="binding site" evidence="6">
    <location>
        <position position="24"/>
    </location>
    <ligand>
        <name>Na(+)</name>
        <dbReference type="ChEBI" id="CHEBI:29101"/>
        <label>1</label>
    </ligand>
</feature>
<feature type="binding site" evidence="6">
    <location>
        <position position="275"/>
    </location>
    <ligand>
        <name>Na(+)</name>
        <dbReference type="ChEBI" id="CHEBI:29101"/>
        <label>1</label>
    </ligand>
</feature>
<feature type="transmembrane region" description="Helical" evidence="9">
    <location>
        <begin position="522"/>
        <end position="547"/>
    </location>
</feature>
<feature type="transmembrane region" description="Helical" evidence="9">
    <location>
        <begin position="360"/>
        <end position="385"/>
    </location>
</feature>
<dbReference type="GO" id="GO:0005886">
    <property type="term" value="C:plasma membrane"/>
    <property type="evidence" value="ECO:0007669"/>
    <property type="project" value="TreeGrafter"/>
</dbReference>
<proteinExistence type="inferred from homology"/>
<keyword evidence="2 8" id="KW-0813">Transport</keyword>
<evidence type="ECO:0000256" key="5">
    <source>
        <dbReference type="ARBA" id="ARBA00023136"/>
    </source>
</evidence>
<dbReference type="GO" id="GO:0042995">
    <property type="term" value="C:cell projection"/>
    <property type="evidence" value="ECO:0007669"/>
    <property type="project" value="TreeGrafter"/>
</dbReference>
<feature type="transmembrane region" description="Helical" evidence="9">
    <location>
        <begin position="301"/>
        <end position="325"/>
    </location>
</feature>
<feature type="disulfide bond" evidence="7">
    <location>
        <begin position="129"/>
        <end position="138"/>
    </location>
</feature>
<keyword evidence="7" id="KW-1015">Disulfide bond</keyword>
<accession>E4YJY3</accession>
<evidence type="ECO:0000256" key="3">
    <source>
        <dbReference type="ARBA" id="ARBA00022692"/>
    </source>
</evidence>
<keyword evidence="6" id="KW-0915">Sodium</keyword>
<comment type="subcellular location">
    <subcellularLocation>
        <location evidence="1">Membrane</location>
        <topology evidence="1">Multi-pass membrane protein</topology>
    </subcellularLocation>
</comment>